<protein>
    <submittedName>
        <fullName evidence="1">Uncharacterized protein</fullName>
    </submittedName>
</protein>
<sequence>MQVKAGRVTVRPRESGRLAERVEYSQPVLYCRCSRRRWSGNACYRQWAAEIDTIVALA</sequence>
<organism evidence="1 2">
    <name type="scientific">Microbispora rosea</name>
    <dbReference type="NCBI Taxonomy" id="58117"/>
    <lineage>
        <taxon>Bacteria</taxon>
        <taxon>Bacillati</taxon>
        <taxon>Actinomycetota</taxon>
        <taxon>Actinomycetes</taxon>
        <taxon>Streptosporangiales</taxon>
        <taxon>Streptosporangiaceae</taxon>
        <taxon>Microbispora</taxon>
    </lineage>
</organism>
<gene>
    <name evidence="1" type="ORF">SAMN05421833_11937</name>
</gene>
<name>A0A1N7ER51_9ACTN</name>
<dbReference type="AlphaFoldDB" id="A0A1N7ER51"/>
<proteinExistence type="predicted"/>
<keyword evidence="2" id="KW-1185">Reference proteome</keyword>
<accession>A0A1N7ER51</accession>
<dbReference type="Proteomes" id="UP000186096">
    <property type="component" value="Unassembled WGS sequence"/>
</dbReference>
<reference evidence="2" key="1">
    <citation type="submission" date="2017-01" db="EMBL/GenBank/DDBJ databases">
        <authorList>
            <person name="Varghese N."/>
            <person name="Submissions S."/>
        </authorList>
    </citation>
    <scope>NUCLEOTIDE SEQUENCE [LARGE SCALE GENOMIC DNA]</scope>
    <source>
        <strain evidence="2">ATCC 12950</strain>
    </source>
</reference>
<dbReference type="EMBL" id="FTNI01000019">
    <property type="protein sequence ID" value="SIR90519.1"/>
    <property type="molecule type" value="Genomic_DNA"/>
</dbReference>
<evidence type="ECO:0000313" key="2">
    <source>
        <dbReference type="Proteomes" id="UP000186096"/>
    </source>
</evidence>
<evidence type="ECO:0000313" key="1">
    <source>
        <dbReference type="EMBL" id="SIR90519.1"/>
    </source>
</evidence>